<keyword evidence="3" id="KW-1185">Reference proteome</keyword>
<gene>
    <name evidence="2" type="ORF">GCM10023307_31890</name>
</gene>
<accession>A0ABP9C450</accession>
<name>A0ABP9C450_9GAMM</name>
<sequence length="431" mass="48268">MRPPYQTGDACVNQAADNIDTYASIDLDALRAGLFSGLQQEATTKEIFLSQANDDGSPAEGLPPFALSWFNNHIAPKRVLAIAEVANEARRITLDGGDDGVLEPLALGSAQRRRTKDLATATQEFIHKNSALIERHNQLETVYVRHRNNEGREAKTPSLLALSILFLVVLIPESALNYESFRVAPMIRSAAMASGITLIVGMAIAFGGHSLGIFIRRFNYYRRGNDNIRRNSGWPMLWMGLGCLILALAAVAVARYHFILPKIAEMIALGNEPPNIYSSVAGLMLGNLLCFLLTAMVAFVMHDPNPEYESAARDLGKRKKELMKRSSRLNGMRKEIDRRLESDRHAIRQKNRAMIGKPGYATVLQRFERIRAMDQKVIAMLQDYRRQLAERLQPGTTVSMKDFSGDPLRTVRHFSSKEFAAHPLQLWMFDD</sequence>
<keyword evidence="1" id="KW-1133">Transmembrane helix</keyword>
<dbReference type="Proteomes" id="UP001499959">
    <property type="component" value="Unassembled WGS sequence"/>
</dbReference>
<dbReference type="EMBL" id="BAABJE010000017">
    <property type="protein sequence ID" value="GAA4802755.1"/>
    <property type="molecule type" value="Genomic_DNA"/>
</dbReference>
<comment type="caution">
    <text evidence="2">The sequence shown here is derived from an EMBL/GenBank/DDBJ whole genome shotgun (WGS) entry which is preliminary data.</text>
</comment>
<protein>
    <submittedName>
        <fullName evidence="2">Uncharacterized protein</fullName>
    </submittedName>
</protein>
<evidence type="ECO:0000313" key="3">
    <source>
        <dbReference type="Proteomes" id="UP001499959"/>
    </source>
</evidence>
<feature type="transmembrane region" description="Helical" evidence="1">
    <location>
        <begin position="236"/>
        <end position="256"/>
    </location>
</feature>
<organism evidence="2 3">
    <name type="scientific">Lysobacter hankyongensis</name>
    <dbReference type="NCBI Taxonomy" id="1176535"/>
    <lineage>
        <taxon>Bacteria</taxon>
        <taxon>Pseudomonadati</taxon>
        <taxon>Pseudomonadota</taxon>
        <taxon>Gammaproteobacteria</taxon>
        <taxon>Lysobacterales</taxon>
        <taxon>Lysobacteraceae</taxon>
        <taxon>Lysobacter</taxon>
    </lineage>
</organism>
<keyword evidence="1" id="KW-0812">Transmembrane</keyword>
<evidence type="ECO:0000256" key="1">
    <source>
        <dbReference type="SAM" id="Phobius"/>
    </source>
</evidence>
<reference evidence="3" key="1">
    <citation type="journal article" date="2019" name="Int. J. Syst. Evol. Microbiol.">
        <title>The Global Catalogue of Microorganisms (GCM) 10K type strain sequencing project: providing services to taxonomists for standard genome sequencing and annotation.</title>
        <authorList>
            <consortium name="The Broad Institute Genomics Platform"/>
            <consortium name="The Broad Institute Genome Sequencing Center for Infectious Disease"/>
            <person name="Wu L."/>
            <person name="Ma J."/>
        </authorList>
    </citation>
    <scope>NUCLEOTIDE SEQUENCE [LARGE SCALE GENOMIC DNA]</scope>
    <source>
        <strain evidence="3">JCM 18204</strain>
    </source>
</reference>
<proteinExistence type="predicted"/>
<evidence type="ECO:0000313" key="2">
    <source>
        <dbReference type="EMBL" id="GAA4802755.1"/>
    </source>
</evidence>
<feature type="transmembrane region" description="Helical" evidence="1">
    <location>
        <begin position="276"/>
        <end position="300"/>
    </location>
</feature>
<feature type="transmembrane region" description="Helical" evidence="1">
    <location>
        <begin position="190"/>
        <end position="215"/>
    </location>
</feature>
<feature type="transmembrane region" description="Helical" evidence="1">
    <location>
        <begin position="159"/>
        <end position="178"/>
    </location>
</feature>
<keyword evidence="1" id="KW-0472">Membrane</keyword>